<evidence type="ECO:0000313" key="4">
    <source>
        <dbReference type="EMBL" id="ODA89302.1"/>
    </source>
</evidence>
<sequence>MTYVGRNPSLPAEADERRSSLVAVGSGTGTVEETHAQLTAGDGLVLVRDLWSAGGTMVEQPNGAVFRLSPGEQIPVARGARILLGDGVVLETVGLSRGIPAASARAGAGGLHRCAADRVGGVSRMSTSTNRGCRGGRSR</sequence>
<keyword evidence="1" id="KW-0597">Phosphoprotein</keyword>
<name>A0A1E2SHG7_LEIXY</name>
<evidence type="ECO:0000259" key="3">
    <source>
        <dbReference type="PROSITE" id="PS50006"/>
    </source>
</evidence>
<dbReference type="SUPFAM" id="SSF49879">
    <property type="entry name" value="SMAD/FHA domain"/>
    <property type="match status" value="1"/>
</dbReference>
<organism evidence="4 5">
    <name type="scientific">Leifsonia xyli subsp. xyli</name>
    <dbReference type="NCBI Taxonomy" id="59736"/>
    <lineage>
        <taxon>Bacteria</taxon>
        <taxon>Bacillati</taxon>
        <taxon>Actinomycetota</taxon>
        <taxon>Actinomycetes</taxon>
        <taxon>Micrococcales</taxon>
        <taxon>Microbacteriaceae</taxon>
        <taxon>Leifsonia</taxon>
    </lineage>
</organism>
<dbReference type="RefSeq" id="WP_011187081.1">
    <property type="nucleotide sequence ID" value="NZ_LNZG01000048.1"/>
</dbReference>
<dbReference type="InterPro" id="IPR000253">
    <property type="entry name" value="FHA_dom"/>
</dbReference>
<feature type="domain" description="FHA" evidence="3">
    <location>
        <begin position="2"/>
        <end position="59"/>
    </location>
</feature>
<dbReference type="Gene3D" id="2.60.200.20">
    <property type="match status" value="1"/>
</dbReference>
<comment type="caution">
    <text evidence="4">The sequence shown here is derived from an EMBL/GenBank/DDBJ whole genome shotgun (WGS) entry which is preliminary data.</text>
</comment>
<protein>
    <recommendedName>
        <fullName evidence="3">FHA domain-containing protein</fullName>
    </recommendedName>
</protein>
<proteinExistence type="predicted"/>
<evidence type="ECO:0000256" key="1">
    <source>
        <dbReference type="ARBA" id="ARBA00022553"/>
    </source>
</evidence>
<dbReference type="EMBL" id="LNZG01000048">
    <property type="protein sequence ID" value="ODA89302.1"/>
    <property type="molecule type" value="Genomic_DNA"/>
</dbReference>
<feature type="region of interest" description="Disordered" evidence="2">
    <location>
        <begin position="1"/>
        <end position="20"/>
    </location>
</feature>
<gene>
    <name evidence="4" type="ORF">ATY41_06160</name>
</gene>
<dbReference type="PROSITE" id="PS50006">
    <property type="entry name" value="FHA_DOMAIN"/>
    <property type="match status" value="1"/>
</dbReference>
<dbReference type="InterPro" id="IPR008984">
    <property type="entry name" value="SMAD_FHA_dom_sf"/>
</dbReference>
<dbReference type="AlphaFoldDB" id="A0A1E2SHG7"/>
<evidence type="ECO:0000256" key="2">
    <source>
        <dbReference type="SAM" id="MobiDB-lite"/>
    </source>
</evidence>
<evidence type="ECO:0000313" key="5">
    <source>
        <dbReference type="Proteomes" id="UP000094426"/>
    </source>
</evidence>
<accession>A0A1E2SHG7</accession>
<dbReference type="SMR" id="A0A1E2SHG7"/>
<reference evidence="4 5" key="1">
    <citation type="submission" date="2015-11" db="EMBL/GenBank/DDBJ databases">
        <authorList>
            <person name="Zhang Y."/>
            <person name="Guo Z."/>
        </authorList>
    </citation>
    <scope>NUCLEOTIDE SEQUENCE [LARGE SCALE GENOMIC DNA]</scope>
    <source>
        <strain evidence="5">gdw1</strain>
    </source>
</reference>
<dbReference type="Proteomes" id="UP000094426">
    <property type="component" value="Unassembled WGS sequence"/>
</dbReference>